<dbReference type="PRINTS" id="PR00702">
    <property type="entry name" value="ACRIFLAVINRP"/>
</dbReference>
<feature type="transmembrane region" description="Helical" evidence="1">
    <location>
        <begin position="851"/>
        <end position="869"/>
    </location>
</feature>
<feature type="transmembrane region" description="Helical" evidence="1">
    <location>
        <begin position="876"/>
        <end position="900"/>
    </location>
</feature>
<dbReference type="PANTHER" id="PTHR32063">
    <property type="match status" value="1"/>
</dbReference>
<feature type="transmembrane region" description="Helical" evidence="1">
    <location>
        <begin position="332"/>
        <end position="351"/>
    </location>
</feature>
<dbReference type="Gene3D" id="3.30.2090.10">
    <property type="entry name" value="Multidrug efflux transporter AcrB TolC docking domain, DN and DC subdomains"/>
    <property type="match status" value="2"/>
</dbReference>
<dbReference type="InterPro" id="IPR001036">
    <property type="entry name" value="Acrflvin-R"/>
</dbReference>
<comment type="caution">
    <text evidence="2">The sequence shown here is derived from an EMBL/GenBank/DDBJ whole genome shotgun (WGS) entry which is preliminary data.</text>
</comment>
<evidence type="ECO:0000313" key="3">
    <source>
        <dbReference type="Proteomes" id="UP000297597"/>
    </source>
</evidence>
<name>A0A4Y7RRS8_9FIRM</name>
<feature type="transmembrane region" description="Helical" evidence="1">
    <location>
        <begin position="12"/>
        <end position="32"/>
    </location>
</feature>
<keyword evidence="1" id="KW-0812">Transmembrane</keyword>
<dbReference type="Gene3D" id="1.20.1640.10">
    <property type="entry name" value="Multidrug efflux transporter AcrB transmembrane domain"/>
    <property type="match status" value="2"/>
</dbReference>
<feature type="transmembrane region" description="Helical" evidence="1">
    <location>
        <begin position="429"/>
        <end position="449"/>
    </location>
</feature>
<dbReference type="RefSeq" id="WP_134213534.1">
    <property type="nucleotide sequence ID" value="NZ_QFFZ01000014.1"/>
</dbReference>
<accession>A0A4Y7RRS8</accession>
<dbReference type="PANTHER" id="PTHR32063:SF0">
    <property type="entry name" value="SWARMING MOTILITY PROTEIN SWRC"/>
    <property type="match status" value="1"/>
</dbReference>
<feature type="transmembrane region" description="Helical" evidence="1">
    <location>
        <begin position="358"/>
        <end position="377"/>
    </location>
</feature>
<gene>
    <name evidence="2" type="primary">mdtC</name>
    <name evidence="2" type="ORF">Pmgp_01674</name>
</gene>
<evidence type="ECO:0000256" key="1">
    <source>
        <dbReference type="SAM" id="Phobius"/>
    </source>
</evidence>
<sequence length="1030" mass="111178">MKLVDFSVDRPVTIIMVILGILVLGLFSLHFLSVDLLPEITNPTISISASYSGAGPMEVENDVTKVIESGVGTISNVEKITSTSRTGISSVQMQFAWGTNMDTAMADVRARLEMVKRRLPDSVDNVSVQKFDTNMMPIMNAAVASDLDQATLRKMVDDTIGPALERVEGVAAVSVMGGLNREVQVQVNPWKLQQYGIGINQVSQALSGENVDVAGGSIPKGQKNYNVRGLGKYERVEQIGDIPVQLSQGGFIHIRDLAEIKDTFATQNSYTLLNGRPAVSISVQKQSGANTTAVADKVKKEMARLQQELPGNIQFALAFDQSDTIKKSINDVGRTIMLGGGLAVIILLVFLRNLRTTLVIALAIPFAIIATFTLMYFNKMSLNMMSMGGLSLGVGHMVDYSIVVLESIYRHRKSGEAPREAAKNGANEVATAVIASALTVAVVFLPMIFVSGMAGQLFKQFSLTIAFSQLAALFVSLTLIPLICSRIFGRLTDAGQGDKWYQRLFRKSEIWYNSLDEKYRGLLEWSLKKRFKVIIGAGAITLVAVFLAPLVGTELMPSQDTGQFSIDVQMPNGTVLADTGAVMNKIGNILAAVPEMDTILTNVGRGQTEIGQISARLIPKKERKRSTDQIVEELRGKISGIPGATVRISASSGMSITRSFSGRPIEVTIKGDNLDELQRLAKQSVDAISSVEGTRSVRSNMEAGRPELRIEFDRERIAQNGLTVSAVSQVLKIAGDGSVVTNINEGGTAVDVRLMLSPAVRESTAGLESLFVSQGGVQLPLTQLANFVSGEGPNVINRASMSRVVYIYGDYAERDLGSIQKDIQAKMSQIPLPSGYVIEYGGSQKDMAETFSNLGMALMLALLLVYMVMAGQFESLLYPFCIMFSIPVSAIGVVLGLLLTGRHFSMPAYIGIIMMCGIVVNNAIVLVDYINTLKKRGLERNEAIIKAGPVRLRPILMTALATLCGLIPLAIGIGEGSESQAPMATVVVGGLLVSTFLTLIIVPVIYTLFDDLGVKIINKWRKRSADAPPV</sequence>
<dbReference type="Gene3D" id="3.30.70.1440">
    <property type="entry name" value="Multidrug efflux transporter AcrB pore domain"/>
    <property type="match status" value="1"/>
</dbReference>
<reference evidence="2 3" key="1">
    <citation type="journal article" date="2018" name="Environ. Microbiol.">
        <title>Novel energy conservation strategies and behaviour of Pelotomaculum schinkii driving syntrophic propionate catabolism.</title>
        <authorList>
            <person name="Hidalgo-Ahumada C.A.P."/>
            <person name="Nobu M.K."/>
            <person name="Narihiro T."/>
            <person name="Tamaki H."/>
            <person name="Liu W.T."/>
            <person name="Kamagata Y."/>
            <person name="Stams A.J.M."/>
            <person name="Imachi H."/>
            <person name="Sousa D.Z."/>
        </authorList>
    </citation>
    <scope>NUCLEOTIDE SEQUENCE [LARGE SCALE GENOMIC DNA]</scope>
    <source>
        <strain evidence="2 3">MGP</strain>
    </source>
</reference>
<dbReference type="EMBL" id="QFFZ01000014">
    <property type="protein sequence ID" value="TEB11486.1"/>
    <property type="molecule type" value="Genomic_DNA"/>
</dbReference>
<dbReference type="GO" id="GO:0005886">
    <property type="term" value="C:plasma membrane"/>
    <property type="evidence" value="ECO:0007669"/>
    <property type="project" value="TreeGrafter"/>
</dbReference>
<feature type="transmembrane region" description="Helical" evidence="1">
    <location>
        <begin position="952"/>
        <end position="974"/>
    </location>
</feature>
<keyword evidence="1" id="KW-0472">Membrane</keyword>
<feature type="transmembrane region" description="Helical" evidence="1">
    <location>
        <begin position="533"/>
        <end position="551"/>
    </location>
</feature>
<feature type="transmembrane region" description="Helical" evidence="1">
    <location>
        <begin position="461"/>
        <end position="484"/>
    </location>
</feature>
<dbReference type="InterPro" id="IPR027463">
    <property type="entry name" value="AcrB_DN_DC_subdom"/>
</dbReference>
<dbReference type="Pfam" id="PF00873">
    <property type="entry name" value="ACR_tran"/>
    <property type="match status" value="1"/>
</dbReference>
<dbReference type="Gene3D" id="3.30.70.1430">
    <property type="entry name" value="Multidrug efflux transporter AcrB pore domain"/>
    <property type="match status" value="2"/>
</dbReference>
<dbReference type="Proteomes" id="UP000297597">
    <property type="component" value="Unassembled WGS sequence"/>
</dbReference>
<dbReference type="SUPFAM" id="SSF82693">
    <property type="entry name" value="Multidrug efflux transporter AcrB pore domain, PN1, PN2, PC1 and PC2 subdomains"/>
    <property type="match status" value="3"/>
</dbReference>
<feature type="transmembrane region" description="Helical" evidence="1">
    <location>
        <begin position="986"/>
        <end position="1009"/>
    </location>
</feature>
<dbReference type="SUPFAM" id="SSF82714">
    <property type="entry name" value="Multidrug efflux transporter AcrB TolC docking domain, DN and DC subdomains"/>
    <property type="match status" value="2"/>
</dbReference>
<dbReference type="Gene3D" id="3.30.70.1320">
    <property type="entry name" value="Multidrug efflux transporter AcrB pore domain like"/>
    <property type="match status" value="1"/>
</dbReference>
<dbReference type="SUPFAM" id="SSF82866">
    <property type="entry name" value="Multidrug efflux transporter AcrB transmembrane domain"/>
    <property type="match status" value="2"/>
</dbReference>
<protein>
    <submittedName>
        <fullName evidence="2">Multidrug resistance protein MdtC</fullName>
    </submittedName>
</protein>
<organism evidence="2 3">
    <name type="scientific">Pelotomaculum propionicicum</name>
    <dbReference type="NCBI Taxonomy" id="258475"/>
    <lineage>
        <taxon>Bacteria</taxon>
        <taxon>Bacillati</taxon>
        <taxon>Bacillota</taxon>
        <taxon>Clostridia</taxon>
        <taxon>Eubacteriales</taxon>
        <taxon>Desulfotomaculaceae</taxon>
        <taxon>Pelotomaculum</taxon>
    </lineage>
</organism>
<feature type="transmembrane region" description="Helical" evidence="1">
    <location>
        <begin position="906"/>
        <end position="931"/>
    </location>
</feature>
<dbReference type="AlphaFoldDB" id="A0A4Y7RRS8"/>
<dbReference type="OrthoDB" id="9757876at2"/>
<dbReference type="GO" id="GO:0042910">
    <property type="term" value="F:xenobiotic transmembrane transporter activity"/>
    <property type="evidence" value="ECO:0007669"/>
    <property type="project" value="TreeGrafter"/>
</dbReference>
<keyword evidence="1" id="KW-1133">Transmembrane helix</keyword>
<evidence type="ECO:0000313" key="2">
    <source>
        <dbReference type="EMBL" id="TEB11486.1"/>
    </source>
</evidence>
<feature type="transmembrane region" description="Helical" evidence="1">
    <location>
        <begin position="389"/>
        <end position="409"/>
    </location>
</feature>
<proteinExistence type="predicted"/>
<keyword evidence="3" id="KW-1185">Reference proteome</keyword>